<dbReference type="PROSITE" id="PS00018">
    <property type="entry name" value="EF_HAND_1"/>
    <property type="match status" value="2"/>
</dbReference>
<evidence type="ECO:0000259" key="2">
    <source>
        <dbReference type="PROSITE" id="PS50222"/>
    </source>
</evidence>
<accession>A0A418WIM7</accession>
<protein>
    <recommendedName>
        <fullName evidence="2">EF-hand domain-containing protein</fullName>
    </recommendedName>
</protein>
<dbReference type="InterPro" id="IPR011992">
    <property type="entry name" value="EF-hand-dom_pair"/>
</dbReference>
<dbReference type="GO" id="GO:0005509">
    <property type="term" value="F:calcium ion binding"/>
    <property type="evidence" value="ECO:0007669"/>
    <property type="project" value="InterPro"/>
</dbReference>
<dbReference type="InterPro" id="IPR002048">
    <property type="entry name" value="EF_hand_dom"/>
</dbReference>
<organism evidence="3 4">
    <name type="scientific">Oleomonas cavernae</name>
    <dbReference type="NCBI Taxonomy" id="2320859"/>
    <lineage>
        <taxon>Bacteria</taxon>
        <taxon>Pseudomonadati</taxon>
        <taxon>Pseudomonadota</taxon>
        <taxon>Alphaproteobacteria</taxon>
        <taxon>Acetobacterales</taxon>
        <taxon>Acetobacteraceae</taxon>
        <taxon>Oleomonas</taxon>
    </lineage>
</organism>
<proteinExistence type="predicted"/>
<dbReference type="EMBL" id="QYUK01000011">
    <property type="protein sequence ID" value="RJF89897.1"/>
    <property type="molecule type" value="Genomic_DNA"/>
</dbReference>
<feature type="region of interest" description="Disordered" evidence="1">
    <location>
        <begin position="74"/>
        <end position="95"/>
    </location>
</feature>
<dbReference type="Gene3D" id="1.10.238.10">
    <property type="entry name" value="EF-hand"/>
    <property type="match status" value="1"/>
</dbReference>
<gene>
    <name evidence="3" type="ORF">D3874_07345</name>
</gene>
<feature type="domain" description="EF-hand" evidence="2">
    <location>
        <begin position="145"/>
        <end position="180"/>
    </location>
</feature>
<dbReference type="SUPFAM" id="SSF47473">
    <property type="entry name" value="EF-hand"/>
    <property type="match status" value="1"/>
</dbReference>
<keyword evidence="4" id="KW-1185">Reference proteome</keyword>
<evidence type="ECO:0000313" key="3">
    <source>
        <dbReference type="EMBL" id="RJF89897.1"/>
    </source>
</evidence>
<sequence>MGIGPAQPAAARLIAAGDRPVRPFNPAGDDRRPYDKESWLMTAVAHRFVAGLAALLIAGAATVSPALADQAPTAAAPAASAPPAGAPTADRHAAAKQARFKKLDADRDGVVTRAEFEAGSQMMIKRIADTKPDRVKAFLALPPAEQTARIDGSFARIDANHDGRIDAGEWQSGRAGSIIPRG</sequence>
<reference evidence="3 4" key="1">
    <citation type="submission" date="2018-09" db="EMBL/GenBank/DDBJ databases">
        <authorList>
            <person name="Zhu H."/>
        </authorList>
    </citation>
    <scope>NUCLEOTIDE SEQUENCE [LARGE SCALE GENOMIC DNA]</scope>
    <source>
        <strain evidence="3 4">K1W22B-8</strain>
    </source>
</reference>
<dbReference type="Proteomes" id="UP000284605">
    <property type="component" value="Unassembled WGS sequence"/>
</dbReference>
<evidence type="ECO:0000313" key="4">
    <source>
        <dbReference type="Proteomes" id="UP000284605"/>
    </source>
</evidence>
<dbReference type="SMART" id="SM00054">
    <property type="entry name" value="EFh"/>
    <property type="match status" value="2"/>
</dbReference>
<dbReference type="InterPro" id="IPR018247">
    <property type="entry name" value="EF_Hand_1_Ca_BS"/>
</dbReference>
<feature type="compositionally biased region" description="Low complexity" evidence="1">
    <location>
        <begin position="74"/>
        <end position="88"/>
    </location>
</feature>
<name>A0A418WIM7_9PROT</name>
<dbReference type="Pfam" id="PF13202">
    <property type="entry name" value="EF-hand_5"/>
    <property type="match status" value="2"/>
</dbReference>
<dbReference type="AlphaFoldDB" id="A0A418WIM7"/>
<evidence type="ECO:0000256" key="1">
    <source>
        <dbReference type="SAM" id="MobiDB-lite"/>
    </source>
</evidence>
<feature type="domain" description="EF-hand" evidence="2">
    <location>
        <begin position="91"/>
        <end position="126"/>
    </location>
</feature>
<comment type="caution">
    <text evidence="3">The sequence shown here is derived from an EMBL/GenBank/DDBJ whole genome shotgun (WGS) entry which is preliminary data.</text>
</comment>
<dbReference type="PROSITE" id="PS50222">
    <property type="entry name" value="EF_HAND_2"/>
    <property type="match status" value="2"/>
</dbReference>